<feature type="compositionally biased region" description="Basic and acidic residues" evidence="1">
    <location>
        <begin position="71"/>
        <end position="100"/>
    </location>
</feature>
<gene>
    <name evidence="2" type="ORF">CFD26_108491</name>
</gene>
<name>A0A397IPR3_9EURO</name>
<feature type="region of interest" description="Disordered" evidence="1">
    <location>
        <begin position="1"/>
        <end position="100"/>
    </location>
</feature>
<dbReference type="EMBL" id="NIDN02000015">
    <property type="protein sequence ID" value="RLM00497.1"/>
    <property type="molecule type" value="Genomic_DNA"/>
</dbReference>
<evidence type="ECO:0000313" key="2">
    <source>
        <dbReference type="EMBL" id="RLM00497.1"/>
    </source>
</evidence>
<organism evidence="2 3">
    <name type="scientific">Aspergillus turcosus</name>
    <dbReference type="NCBI Taxonomy" id="1245748"/>
    <lineage>
        <taxon>Eukaryota</taxon>
        <taxon>Fungi</taxon>
        <taxon>Dikarya</taxon>
        <taxon>Ascomycota</taxon>
        <taxon>Pezizomycotina</taxon>
        <taxon>Eurotiomycetes</taxon>
        <taxon>Eurotiomycetidae</taxon>
        <taxon>Eurotiales</taxon>
        <taxon>Aspergillaceae</taxon>
        <taxon>Aspergillus</taxon>
        <taxon>Aspergillus subgen. Fumigati</taxon>
    </lineage>
</organism>
<keyword evidence="3" id="KW-1185">Reference proteome</keyword>
<reference evidence="2 3" key="1">
    <citation type="submission" date="2018-08" db="EMBL/GenBank/DDBJ databases">
        <title>Draft genome sequences of two Aspergillus turcosus clinical strains isolated from bronchoalveolar lavage fluid: one azole-susceptible and the other azole-resistant.</title>
        <authorList>
            <person name="Parent-Michaud M."/>
            <person name="Dufresne P.J."/>
            <person name="Fournier E."/>
            <person name="Martineau C."/>
            <person name="Moreira S."/>
            <person name="Perkins V."/>
            <person name="De Repentigny L."/>
            <person name="Dufresne S.F."/>
        </authorList>
    </citation>
    <scope>NUCLEOTIDE SEQUENCE [LARGE SCALE GENOMIC DNA]</scope>
    <source>
        <strain evidence="2">HMR AF 1038</strain>
    </source>
</reference>
<accession>A0A397IPR3</accession>
<protein>
    <submittedName>
        <fullName evidence="2">Uncharacterized protein</fullName>
    </submittedName>
</protein>
<proteinExistence type="predicted"/>
<sequence>MPHRNPPSNDNKEEPPTGNRPTGSAGYASLEALSTREGNASGRVFGTGTGGTVTQLEHSSALNSDVLQNEPSDRAMSKEEADRMYEQRMEEEYAKREGGA</sequence>
<comment type="caution">
    <text evidence="2">The sequence shown here is derived from an EMBL/GenBank/DDBJ whole genome shotgun (WGS) entry which is preliminary data.</text>
</comment>
<evidence type="ECO:0000313" key="3">
    <source>
        <dbReference type="Proteomes" id="UP000215289"/>
    </source>
</evidence>
<dbReference type="Proteomes" id="UP000215289">
    <property type="component" value="Unassembled WGS sequence"/>
</dbReference>
<evidence type="ECO:0000256" key="1">
    <source>
        <dbReference type="SAM" id="MobiDB-lite"/>
    </source>
</evidence>
<dbReference type="AlphaFoldDB" id="A0A397IPR3"/>
<feature type="compositionally biased region" description="Polar residues" evidence="1">
    <location>
        <begin position="55"/>
        <end position="70"/>
    </location>
</feature>
<dbReference type="OrthoDB" id="197676at2759"/>